<evidence type="ECO:0008006" key="4">
    <source>
        <dbReference type="Google" id="ProtNLM"/>
    </source>
</evidence>
<dbReference type="InterPro" id="IPR024079">
    <property type="entry name" value="MetalloPept_cat_dom_sf"/>
</dbReference>
<gene>
    <name evidence="2" type="ORF">V5799_016049</name>
</gene>
<comment type="caution">
    <text evidence="2">The sequence shown here is derived from an EMBL/GenBank/DDBJ whole genome shotgun (WGS) entry which is preliminary data.</text>
</comment>
<sequence>MSLVMVVTMAGFLFVFVITVTFFYLISGESIQEGVACITEECLKARKYLDGVLNETKDPCVDIYGYVCDSWHQKGISFHAASVLSQLFRLNLTLFHKREEFCKDEQRQGMHILGPVYRQVPPVSSGHLWLKRDNVTDALQLLVDIDAAVKKFFAGKEPIEKQQTLQATVNDMVANVSANDWVAAVSDSHRHTLVLVPTDEIVVKGAEIFRPAMQDTTRSQATETISKTALDVIAGEAFNVSRVDYTGPEPPLDESASFLNMLATALRHHHNVMAANPPTRMEMHISDLEF</sequence>
<proteinExistence type="predicted"/>
<reference evidence="2 3" key="1">
    <citation type="journal article" date="2023" name="Arcadia Sci">
        <title>De novo assembly of a long-read Amblyomma americanum tick genome.</title>
        <authorList>
            <person name="Chou S."/>
            <person name="Poskanzer K.E."/>
            <person name="Rollins M."/>
            <person name="Thuy-Boun P.S."/>
        </authorList>
    </citation>
    <scope>NUCLEOTIDE SEQUENCE [LARGE SCALE GENOMIC DNA]</scope>
    <source>
        <strain evidence="2">F_SG_1</strain>
        <tissue evidence="2">Salivary glands</tissue>
    </source>
</reference>
<organism evidence="2 3">
    <name type="scientific">Amblyomma americanum</name>
    <name type="common">Lone star tick</name>
    <dbReference type="NCBI Taxonomy" id="6943"/>
    <lineage>
        <taxon>Eukaryota</taxon>
        <taxon>Metazoa</taxon>
        <taxon>Ecdysozoa</taxon>
        <taxon>Arthropoda</taxon>
        <taxon>Chelicerata</taxon>
        <taxon>Arachnida</taxon>
        <taxon>Acari</taxon>
        <taxon>Parasitiformes</taxon>
        <taxon>Ixodida</taxon>
        <taxon>Ixodoidea</taxon>
        <taxon>Ixodidae</taxon>
        <taxon>Amblyomminae</taxon>
        <taxon>Amblyomma</taxon>
    </lineage>
</organism>
<feature type="transmembrane region" description="Helical" evidence="1">
    <location>
        <begin position="6"/>
        <end position="26"/>
    </location>
</feature>
<evidence type="ECO:0000256" key="1">
    <source>
        <dbReference type="SAM" id="Phobius"/>
    </source>
</evidence>
<evidence type="ECO:0000313" key="3">
    <source>
        <dbReference type="Proteomes" id="UP001321473"/>
    </source>
</evidence>
<dbReference type="GO" id="GO:0004222">
    <property type="term" value="F:metalloendopeptidase activity"/>
    <property type="evidence" value="ECO:0007669"/>
    <property type="project" value="InterPro"/>
</dbReference>
<keyword evidence="1" id="KW-0472">Membrane</keyword>
<dbReference type="AlphaFoldDB" id="A0AAQ4F6X2"/>
<dbReference type="Gene3D" id="3.40.390.10">
    <property type="entry name" value="Collagenase (Catalytic Domain)"/>
    <property type="match status" value="1"/>
</dbReference>
<keyword evidence="1" id="KW-1133">Transmembrane helix</keyword>
<accession>A0AAQ4F6X2</accession>
<dbReference type="InterPro" id="IPR000718">
    <property type="entry name" value="Peptidase_M13"/>
</dbReference>
<dbReference type="GO" id="GO:0006508">
    <property type="term" value="P:proteolysis"/>
    <property type="evidence" value="ECO:0007669"/>
    <property type="project" value="InterPro"/>
</dbReference>
<dbReference type="SUPFAM" id="SSF55486">
    <property type="entry name" value="Metalloproteases ('zincins'), catalytic domain"/>
    <property type="match status" value="1"/>
</dbReference>
<protein>
    <recommendedName>
        <fullName evidence="4">Peptidase M13 N-terminal domain-containing protein</fullName>
    </recommendedName>
</protein>
<keyword evidence="1" id="KW-0812">Transmembrane</keyword>
<keyword evidence="3" id="KW-1185">Reference proteome</keyword>
<dbReference type="EMBL" id="JARKHS020006462">
    <property type="protein sequence ID" value="KAK8782611.1"/>
    <property type="molecule type" value="Genomic_DNA"/>
</dbReference>
<name>A0AAQ4F6X2_AMBAM</name>
<dbReference type="Proteomes" id="UP001321473">
    <property type="component" value="Unassembled WGS sequence"/>
</dbReference>
<dbReference type="PROSITE" id="PS51885">
    <property type="entry name" value="NEPRILYSIN"/>
    <property type="match status" value="1"/>
</dbReference>
<evidence type="ECO:0000313" key="2">
    <source>
        <dbReference type="EMBL" id="KAK8782611.1"/>
    </source>
</evidence>